<evidence type="ECO:0000313" key="2">
    <source>
        <dbReference type="EMBL" id="MFC5464091.1"/>
    </source>
</evidence>
<dbReference type="EMBL" id="JBHSMC010000003">
    <property type="protein sequence ID" value="MFC5464091.1"/>
    <property type="molecule type" value="Genomic_DNA"/>
</dbReference>
<keyword evidence="1" id="KW-0812">Transmembrane</keyword>
<reference evidence="3" key="1">
    <citation type="journal article" date="2019" name="Int. J. Syst. Evol. Microbiol.">
        <title>The Global Catalogue of Microorganisms (GCM) 10K type strain sequencing project: providing services to taxonomists for standard genome sequencing and annotation.</title>
        <authorList>
            <consortium name="The Broad Institute Genomics Platform"/>
            <consortium name="The Broad Institute Genome Sequencing Center for Infectious Disease"/>
            <person name="Wu L."/>
            <person name="Ma J."/>
        </authorList>
    </citation>
    <scope>NUCLEOTIDE SEQUENCE [LARGE SCALE GENOMIC DNA]</scope>
    <source>
        <strain evidence="3">CGMCC 1.12237</strain>
    </source>
</reference>
<sequence length="155" mass="17720">MNSLRKNQSGYALITVLLIIAIIGVVTPPIISNIINSTQQFKRSEENIQLEKLREMGINYMENSLQHIVNNSEPPTGLEQYKTELESKLYQFVPELGLRKEMKEDAHAFRLIVESVEIEGNDLKITYRVTPTLNGIFEESNSSVEEKIIKIRKVS</sequence>
<evidence type="ECO:0000256" key="1">
    <source>
        <dbReference type="SAM" id="Phobius"/>
    </source>
</evidence>
<organism evidence="2 3">
    <name type="scientific">Lederbergia graminis</name>
    <dbReference type="NCBI Taxonomy" id="735518"/>
    <lineage>
        <taxon>Bacteria</taxon>
        <taxon>Bacillati</taxon>
        <taxon>Bacillota</taxon>
        <taxon>Bacilli</taxon>
        <taxon>Bacillales</taxon>
        <taxon>Bacillaceae</taxon>
        <taxon>Lederbergia</taxon>
    </lineage>
</organism>
<keyword evidence="1" id="KW-1133">Transmembrane helix</keyword>
<proteinExistence type="predicted"/>
<accession>A0ABW0LH31</accession>
<keyword evidence="3" id="KW-1185">Reference proteome</keyword>
<evidence type="ECO:0000313" key="3">
    <source>
        <dbReference type="Proteomes" id="UP001596147"/>
    </source>
</evidence>
<keyword evidence="1" id="KW-0472">Membrane</keyword>
<gene>
    <name evidence="2" type="ORF">ACFPM4_04890</name>
</gene>
<feature type="transmembrane region" description="Helical" evidence="1">
    <location>
        <begin position="12"/>
        <end position="31"/>
    </location>
</feature>
<name>A0ABW0LH31_9BACI</name>
<comment type="caution">
    <text evidence="2">The sequence shown here is derived from an EMBL/GenBank/DDBJ whole genome shotgun (WGS) entry which is preliminary data.</text>
</comment>
<dbReference type="Proteomes" id="UP001596147">
    <property type="component" value="Unassembled WGS sequence"/>
</dbReference>
<protein>
    <recommendedName>
        <fullName evidence="4">Type II secretion system protein</fullName>
    </recommendedName>
</protein>
<dbReference type="RefSeq" id="WP_382348408.1">
    <property type="nucleotide sequence ID" value="NZ_JBHSMC010000003.1"/>
</dbReference>
<evidence type="ECO:0008006" key="4">
    <source>
        <dbReference type="Google" id="ProtNLM"/>
    </source>
</evidence>